<comment type="catalytic activity">
    <reaction evidence="14">
        <text>an organic molecule + reduced [NADPH--hemoprotein reductase] + O2 = an alcohol + oxidized [NADPH--hemoprotein reductase] + H2O + H(+)</text>
        <dbReference type="Rhea" id="RHEA:17149"/>
        <dbReference type="Rhea" id="RHEA-COMP:11964"/>
        <dbReference type="Rhea" id="RHEA-COMP:11965"/>
        <dbReference type="ChEBI" id="CHEBI:15377"/>
        <dbReference type="ChEBI" id="CHEBI:15378"/>
        <dbReference type="ChEBI" id="CHEBI:15379"/>
        <dbReference type="ChEBI" id="CHEBI:30879"/>
        <dbReference type="ChEBI" id="CHEBI:57618"/>
        <dbReference type="ChEBI" id="CHEBI:58210"/>
        <dbReference type="ChEBI" id="CHEBI:142491"/>
        <dbReference type="EC" id="1.14.14.1"/>
    </reaction>
</comment>
<dbReference type="Pfam" id="PF00067">
    <property type="entry name" value="p450"/>
    <property type="match status" value="1"/>
</dbReference>
<keyword evidence="17" id="KW-1185">Reference proteome</keyword>
<comment type="similarity">
    <text evidence="4">Belongs to the cytochrome P450 family.</text>
</comment>
<evidence type="ECO:0000256" key="15">
    <source>
        <dbReference type="SAM" id="MobiDB-lite"/>
    </source>
</evidence>
<evidence type="ECO:0000256" key="5">
    <source>
        <dbReference type="ARBA" id="ARBA00012109"/>
    </source>
</evidence>
<keyword evidence="13" id="KW-0472">Membrane</keyword>
<keyword evidence="6" id="KW-0349">Heme</keyword>
<dbReference type="PANTHER" id="PTHR24292">
    <property type="entry name" value="CYTOCHROME P450"/>
    <property type="match status" value="1"/>
</dbReference>
<evidence type="ECO:0000256" key="14">
    <source>
        <dbReference type="ARBA" id="ARBA00047827"/>
    </source>
</evidence>
<name>A0AAU9TJB7_EUPED</name>
<dbReference type="GO" id="GO:0005789">
    <property type="term" value="C:endoplasmic reticulum membrane"/>
    <property type="evidence" value="ECO:0007669"/>
    <property type="project" value="UniProtKB-SubCell"/>
</dbReference>
<dbReference type="InterPro" id="IPR036396">
    <property type="entry name" value="Cyt_P450_sf"/>
</dbReference>
<proteinExistence type="inferred from homology"/>
<comment type="cofactor">
    <cofactor evidence="1">
        <name>heme</name>
        <dbReference type="ChEBI" id="CHEBI:30413"/>
    </cofactor>
</comment>
<evidence type="ECO:0000256" key="8">
    <source>
        <dbReference type="ARBA" id="ARBA00022824"/>
    </source>
</evidence>
<dbReference type="EMBL" id="CAKOGL010000006">
    <property type="protein sequence ID" value="CAH2087205.1"/>
    <property type="molecule type" value="Genomic_DNA"/>
</dbReference>
<sequence length="251" mass="29239">MFIVGVHQFFRRTLVVCDPELIKRMCVNDFAHFTDRGFFFDRELDPLAESVLYLRGNEWKKLRAKISPIFSPIKLKGMLPIIENTANEFVQRVRKLLTNDKTKNKKDSNDNDNENNNNEVHSSVVDSEELLGGYTADAIVPCAFGVKSHVMDNPNDPFAVALGAFYDLSFYNIFEKTMRHLWPTFVLFFKMRTIPKKTHDFFYNIVTNVIKDRKNGVQEKRGDFIDMMMALRSEDKPEFEDKENDVKISKC</sequence>
<dbReference type="AlphaFoldDB" id="A0AAU9TJB7"/>
<evidence type="ECO:0000313" key="16">
    <source>
        <dbReference type="EMBL" id="CAH2087205.1"/>
    </source>
</evidence>
<gene>
    <name evidence="16" type="ORF">EEDITHA_LOCUS3492</name>
</gene>
<evidence type="ECO:0000256" key="6">
    <source>
        <dbReference type="ARBA" id="ARBA00022617"/>
    </source>
</evidence>
<dbReference type="Gene3D" id="1.10.630.10">
    <property type="entry name" value="Cytochrome P450"/>
    <property type="match status" value="1"/>
</dbReference>
<reference evidence="16" key="1">
    <citation type="submission" date="2022-03" db="EMBL/GenBank/DDBJ databases">
        <authorList>
            <person name="Tunstrom K."/>
        </authorList>
    </citation>
    <scope>NUCLEOTIDE SEQUENCE</scope>
</reference>
<keyword evidence="7" id="KW-0479">Metal-binding</keyword>
<dbReference type="GO" id="GO:0005506">
    <property type="term" value="F:iron ion binding"/>
    <property type="evidence" value="ECO:0007669"/>
    <property type="project" value="InterPro"/>
</dbReference>
<evidence type="ECO:0000256" key="2">
    <source>
        <dbReference type="ARBA" id="ARBA00004174"/>
    </source>
</evidence>
<dbReference type="PANTHER" id="PTHR24292:SF54">
    <property type="entry name" value="CYP9F3-RELATED"/>
    <property type="match status" value="1"/>
</dbReference>
<evidence type="ECO:0000256" key="11">
    <source>
        <dbReference type="ARBA" id="ARBA00023004"/>
    </source>
</evidence>
<evidence type="ECO:0000256" key="3">
    <source>
        <dbReference type="ARBA" id="ARBA00004406"/>
    </source>
</evidence>
<keyword evidence="8" id="KW-0256">Endoplasmic reticulum</keyword>
<feature type="compositionally biased region" description="Basic and acidic residues" evidence="15">
    <location>
        <begin position="100"/>
        <end position="109"/>
    </location>
</feature>
<dbReference type="GO" id="GO:0020037">
    <property type="term" value="F:heme binding"/>
    <property type="evidence" value="ECO:0007669"/>
    <property type="project" value="InterPro"/>
</dbReference>
<protein>
    <recommendedName>
        <fullName evidence="5">unspecific monooxygenase</fullName>
        <ecNumber evidence="5">1.14.14.1</ecNumber>
    </recommendedName>
</protein>
<evidence type="ECO:0000256" key="12">
    <source>
        <dbReference type="ARBA" id="ARBA00023033"/>
    </source>
</evidence>
<dbReference type="Proteomes" id="UP001153954">
    <property type="component" value="Unassembled WGS sequence"/>
</dbReference>
<keyword evidence="9" id="KW-0492">Microsome</keyword>
<dbReference type="SUPFAM" id="SSF48264">
    <property type="entry name" value="Cytochrome P450"/>
    <property type="match status" value="1"/>
</dbReference>
<evidence type="ECO:0000256" key="13">
    <source>
        <dbReference type="ARBA" id="ARBA00023136"/>
    </source>
</evidence>
<keyword evidence="12" id="KW-0503">Monooxygenase</keyword>
<dbReference type="InterPro" id="IPR050476">
    <property type="entry name" value="Insect_CytP450_Detox"/>
</dbReference>
<organism evidence="16 17">
    <name type="scientific">Euphydryas editha</name>
    <name type="common">Edith's checkerspot</name>
    <dbReference type="NCBI Taxonomy" id="104508"/>
    <lineage>
        <taxon>Eukaryota</taxon>
        <taxon>Metazoa</taxon>
        <taxon>Ecdysozoa</taxon>
        <taxon>Arthropoda</taxon>
        <taxon>Hexapoda</taxon>
        <taxon>Insecta</taxon>
        <taxon>Pterygota</taxon>
        <taxon>Neoptera</taxon>
        <taxon>Endopterygota</taxon>
        <taxon>Lepidoptera</taxon>
        <taxon>Glossata</taxon>
        <taxon>Ditrysia</taxon>
        <taxon>Papilionoidea</taxon>
        <taxon>Nymphalidae</taxon>
        <taxon>Nymphalinae</taxon>
        <taxon>Euphydryas</taxon>
    </lineage>
</organism>
<comment type="subcellular location">
    <subcellularLocation>
        <location evidence="3">Endoplasmic reticulum membrane</location>
        <topology evidence="3">Peripheral membrane protein</topology>
    </subcellularLocation>
    <subcellularLocation>
        <location evidence="2">Microsome membrane</location>
        <topology evidence="2">Peripheral membrane protein</topology>
    </subcellularLocation>
</comment>
<feature type="region of interest" description="Disordered" evidence="15">
    <location>
        <begin position="100"/>
        <end position="119"/>
    </location>
</feature>
<evidence type="ECO:0000256" key="10">
    <source>
        <dbReference type="ARBA" id="ARBA00023002"/>
    </source>
</evidence>
<evidence type="ECO:0000313" key="17">
    <source>
        <dbReference type="Proteomes" id="UP001153954"/>
    </source>
</evidence>
<comment type="caution">
    <text evidence="16">The sequence shown here is derived from an EMBL/GenBank/DDBJ whole genome shotgun (WGS) entry which is preliminary data.</text>
</comment>
<evidence type="ECO:0000256" key="4">
    <source>
        <dbReference type="ARBA" id="ARBA00010617"/>
    </source>
</evidence>
<dbReference type="EC" id="1.14.14.1" evidence="5"/>
<accession>A0AAU9TJB7</accession>
<keyword evidence="10" id="KW-0560">Oxidoreductase</keyword>
<dbReference type="InterPro" id="IPR001128">
    <property type="entry name" value="Cyt_P450"/>
</dbReference>
<evidence type="ECO:0000256" key="9">
    <source>
        <dbReference type="ARBA" id="ARBA00022848"/>
    </source>
</evidence>
<evidence type="ECO:0000256" key="7">
    <source>
        <dbReference type="ARBA" id="ARBA00022723"/>
    </source>
</evidence>
<dbReference type="GO" id="GO:0016712">
    <property type="term" value="F:oxidoreductase activity, acting on paired donors, with incorporation or reduction of molecular oxygen, reduced flavin or flavoprotein as one donor, and incorporation of one atom of oxygen"/>
    <property type="evidence" value="ECO:0007669"/>
    <property type="project" value="UniProtKB-EC"/>
</dbReference>
<keyword evidence="11" id="KW-0408">Iron</keyword>
<evidence type="ECO:0000256" key="1">
    <source>
        <dbReference type="ARBA" id="ARBA00001971"/>
    </source>
</evidence>